<dbReference type="SUPFAM" id="SSF53098">
    <property type="entry name" value="Ribonuclease H-like"/>
    <property type="match status" value="1"/>
</dbReference>
<dbReference type="InterPro" id="IPR012337">
    <property type="entry name" value="RNaseH-like_sf"/>
</dbReference>
<feature type="compositionally biased region" description="Polar residues" evidence="1">
    <location>
        <begin position="620"/>
        <end position="630"/>
    </location>
</feature>
<dbReference type="InterPro" id="IPR036397">
    <property type="entry name" value="RNaseH_sf"/>
</dbReference>
<accession>A0A8H9M232</accession>
<evidence type="ECO:0000313" key="4">
    <source>
        <dbReference type="Proteomes" id="UP000622604"/>
    </source>
</evidence>
<feature type="region of interest" description="Disordered" evidence="1">
    <location>
        <begin position="620"/>
        <end position="690"/>
    </location>
</feature>
<dbReference type="GO" id="GO:0003676">
    <property type="term" value="F:nucleic acid binding"/>
    <property type="evidence" value="ECO:0007669"/>
    <property type="project" value="InterPro"/>
</dbReference>
<dbReference type="RefSeq" id="WP_191867003.1">
    <property type="nucleotide sequence ID" value="NZ_BMZC01000014.1"/>
</dbReference>
<feature type="domain" description="Integrase catalytic" evidence="2">
    <location>
        <begin position="260"/>
        <end position="471"/>
    </location>
</feature>
<gene>
    <name evidence="3" type="ORF">GCM10011274_39780</name>
</gene>
<organism evidence="3 4">
    <name type="scientific">Paraglaciecola chathamensis</name>
    <dbReference type="NCBI Taxonomy" id="368405"/>
    <lineage>
        <taxon>Bacteria</taxon>
        <taxon>Pseudomonadati</taxon>
        <taxon>Pseudomonadota</taxon>
        <taxon>Gammaproteobacteria</taxon>
        <taxon>Alteromonadales</taxon>
        <taxon>Alteromonadaceae</taxon>
        <taxon>Paraglaciecola</taxon>
    </lineage>
</organism>
<dbReference type="InterPro" id="IPR015378">
    <property type="entry name" value="Transposase-like_Mu_C"/>
</dbReference>
<protein>
    <recommendedName>
        <fullName evidence="2">Integrase catalytic domain-containing protein</fullName>
    </recommendedName>
</protein>
<dbReference type="EMBL" id="BMZC01000014">
    <property type="protein sequence ID" value="GGZ77723.1"/>
    <property type="molecule type" value="Genomic_DNA"/>
</dbReference>
<sequence length="690" mass="79470">MFQVNVVVQLEDKLYRVLLTTNRHAIWIDIEDQKAFPDIVELSQLESLLLQEKATRVDDPYGYITNLLPEPDSKDAIIRDRNYQIIKSLVDDTNFYVKKIRAKHIADILEIGEVSRPYLYKLIRRYWQRGQVPNALLPDYKNSGGKGQKRIAKNKKLGRPRVIMAGIGALIDEPTEKLFRIIIDKYIFKKQFSIARAHRKFKGLYDNIFPNVSESEKPTKRQLSYFFDREYTNVEKIKAGVPDIIYRKDVRPLLSTATVQALGPGSRYEIDATIADVILVSDHDRNQPVGRPTVYIVIDVFSRLIVGWYIGFENPSYVAAIQALHVALTDKSDFFKGLGIETDNFLWPTPGLPDAIIADRGELIGHQIEGLESSYKVRIENTPPYRGDAKGIVEQRFRTLQAEFKKFTPGEVIGPTVKKRGGKNYWLDGKLNVSEFTEIIISSIVMRNFVDPMTKYDRAKDMPADLPSIPIHLWNWGLQNRTGRLRKANADYVRIALLPRAKATTSVQGICLFGVYYSASEIIEIGWMHRSDRSDRPEKVEVAYDPNFADEIYLFHTPGNQDHWVCRITDLSREFRGVAFWEVWRKQKQIKIQGSKDQLQADNLRMHHENRVEDIISSAIKQTPKSTATNAERMKGVSHSRSEQLEKERAQRRPKINIRQEAAKVVHITPSEDSDDYPDFEDELFNNEDN</sequence>
<dbReference type="Gene3D" id="3.30.420.10">
    <property type="entry name" value="Ribonuclease H-like superfamily/Ribonuclease H"/>
    <property type="match status" value="1"/>
</dbReference>
<reference evidence="3" key="1">
    <citation type="journal article" date="2014" name="Int. J. Syst. Evol. Microbiol.">
        <title>Complete genome sequence of Corynebacterium casei LMG S-19264T (=DSM 44701T), isolated from a smear-ripened cheese.</title>
        <authorList>
            <consortium name="US DOE Joint Genome Institute (JGI-PGF)"/>
            <person name="Walter F."/>
            <person name="Albersmeier A."/>
            <person name="Kalinowski J."/>
            <person name="Ruckert C."/>
        </authorList>
    </citation>
    <scope>NUCLEOTIDE SEQUENCE</scope>
    <source>
        <strain evidence="3">KCTC 32337</strain>
    </source>
</reference>
<dbReference type="Pfam" id="PF09299">
    <property type="entry name" value="Mu-transpos_C"/>
    <property type="match status" value="1"/>
</dbReference>
<dbReference type="InterPro" id="IPR001584">
    <property type="entry name" value="Integrase_cat-core"/>
</dbReference>
<reference evidence="3" key="2">
    <citation type="submission" date="2020-09" db="EMBL/GenBank/DDBJ databases">
        <authorList>
            <person name="Sun Q."/>
            <person name="Kim S."/>
        </authorList>
    </citation>
    <scope>NUCLEOTIDE SEQUENCE</scope>
    <source>
        <strain evidence="3">KCTC 32337</strain>
    </source>
</reference>
<proteinExistence type="predicted"/>
<feature type="compositionally biased region" description="Basic and acidic residues" evidence="1">
    <location>
        <begin position="632"/>
        <end position="651"/>
    </location>
</feature>
<evidence type="ECO:0000313" key="3">
    <source>
        <dbReference type="EMBL" id="GGZ77723.1"/>
    </source>
</evidence>
<evidence type="ECO:0000256" key="1">
    <source>
        <dbReference type="SAM" id="MobiDB-lite"/>
    </source>
</evidence>
<name>A0A8H9M232_9ALTE</name>
<comment type="caution">
    <text evidence="3">The sequence shown here is derived from an EMBL/GenBank/DDBJ whole genome shotgun (WGS) entry which is preliminary data.</text>
</comment>
<dbReference type="AlphaFoldDB" id="A0A8H9M232"/>
<dbReference type="GO" id="GO:0015074">
    <property type="term" value="P:DNA integration"/>
    <property type="evidence" value="ECO:0007669"/>
    <property type="project" value="InterPro"/>
</dbReference>
<dbReference type="Proteomes" id="UP000622604">
    <property type="component" value="Unassembled WGS sequence"/>
</dbReference>
<feature type="compositionally biased region" description="Acidic residues" evidence="1">
    <location>
        <begin position="672"/>
        <end position="690"/>
    </location>
</feature>
<evidence type="ECO:0000259" key="2">
    <source>
        <dbReference type="PROSITE" id="PS50994"/>
    </source>
</evidence>
<dbReference type="PROSITE" id="PS50994">
    <property type="entry name" value="INTEGRASE"/>
    <property type="match status" value="1"/>
</dbReference>